<dbReference type="InterPro" id="IPR045619">
    <property type="entry name" value="DUF6443"/>
</dbReference>
<evidence type="ECO:0000313" key="2">
    <source>
        <dbReference type="EMBL" id="RTZ49641.1"/>
    </source>
</evidence>
<sequence length="147" mass="16657">MKNAETVQYFDGLGRPKQGIAVKASPTGKDIVSYIEYDATEGRLKLSAGSSIRNAERFNLYFSLGNASSVYGSEKIYSESILDYSPLNRVLQQTSIGTEWNTNLWYWSMIQCANEVYQYVVTTTWKMGQQNIFEFAIRTDICSQSVI</sequence>
<evidence type="ECO:0000259" key="1">
    <source>
        <dbReference type="Pfam" id="PF20041"/>
    </source>
</evidence>
<feature type="domain" description="DUF6443" evidence="1">
    <location>
        <begin position="4"/>
        <end position="103"/>
    </location>
</feature>
<accession>A0A432DZ93</accession>
<gene>
    <name evidence="2" type="ORF">EJ377_04455</name>
</gene>
<name>A0A432DZ93_9FLAO</name>
<dbReference type="Proteomes" id="UP000276953">
    <property type="component" value="Unassembled WGS sequence"/>
</dbReference>
<organism evidence="2 3">
    <name type="scientific">Chryseobacterium arthrosphaerae</name>
    <dbReference type="NCBI Taxonomy" id="651561"/>
    <lineage>
        <taxon>Bacteria</taxon>
        <taxon>Pseudomonadati</taxon>
        <taxon>Bacteroidota</taxon>
        <taxon>Flavobacteriia</taxon>
        <taxon>Flavobacteriales</taxon>
        <taxon>Weeksellaceae</taxon>
        <taxon>Chryseobacterium group</taxon>
        <taxon>Chryseobacterium</taxon>
    </lineage>
</organism>
<comment type="caution">
    <text evidence="2">The sequence shown here is derived from an EMBL/GenBank/DDBJ whole genome shotgun (WGS) entry which is preliminary data.</text>
</comment>
<reference evidence="2 3" key="1">
    <citation type="submission" date="2018-12" db="EMBL/GenBank/DDBJ databases">
        <title>Draft Genome Sequence of Chryseobacterium arthrosphaerae strain ED882-96 Isolated from the Blood of a Patient with Liver Cirrhosis in Taiwan.</title>
        <authorList>
            <person name="Lin J.-N."/>
            <person name="Lai C.-H."/>
            <person name="Yang C.-H."/>
            <person name="Huang Y.-H."/>
        </authorList>
    </citation>
    <scope>NUCLEOTIDE SEQUENCE [LARGE SCALE GENOMIC DNA]</scope>
    <source>
        <strain evidence="2 3">ED882-96</strain>
    </source>
</reference>
<protein>
    <recommendedName>
        <fullName evidence="1">DUF6443 domain-containing protein</fullName>
    </recommendedName>
</protein>
<evidence type="ECO:0000313" key="3">
    <source>
        <dbReference type="Proteomes" id="UP000276953"/>
    </source>
</evidence>
<dbReference type="EMBL" id="RYFC01000001">
    <property type="protein sequence ID" value="RTZ49641.1"/>
    <property type="molecule type" value="Genomic_DNA"/>
</dbReference>
<dbReference type="AlphaFoldDB" id="A0A432DZ93"/>
<dbReference type="Pfam" id="PF20041">
    <property type="entry name" value="DUF6443"/>
    <property type="match status" value="1"/>
</dbReference>
<proteinExistence type="predicted"/>